<organism evidence="2">
    <name type="scientific">marine metagenome</name>
    <dbReference type="NCBI Taxonomy" id="408172"/>
    <lineage>
        <taxon>unclassified sequences</taxon>
        <taxon>metagenomes</taxon>
        <taxon>ecological metagenomes</taxon>
    </lineage>
</organism>
<gene>
    <name evidence="2" type="ORF">METZ01_LOCUS283090</name>
</gene>
<reference evidence="2" key="1">
    <citation type="submission" date="2018-05" db="EMBL/GenBank/DDBJ databases">
        <authorList>
            <person name="Lanie J.A."/>
            <person name="Ng W.-L."/>
            <person name="Kazmierczak K.M."/>
            <person name="Andrzejewski T.M."/>
            <person name="Davidsen T.M."/>
            <person name="Wayne K.J."/>
            <person name="Tettelin H."/>
            <person name="Glass J.I."/>
            <person name="Rusch D."/>
            <person name="Podicherti R."/>
            <person name="Tsui H.-C.T."/>
            <person name="Winkler M.E."/>
        </authorList>
    </citation>
    <scope>NUCLEOTIDE SEQUENCE</scope>
</reference>
<dbReference type="EMBL" id="UINC01083998">
    <property type="protein sequence ID" value="SVC30236.1"/>
    <property type="molecule type" value="Genomic_DNA"/>
</dbReference>
<accession>A0A382L0F5</accession>
<dbReference type="AlphaFoldDB" id="A0A382L0F5"/>
<evidence type="ECO:0000256" key="1">
    <source>
        <dbReference type="SAM" id="MobiDB-lite"/>
    </source>
</evidence>
<name>A0A382L0F5_9ZZZZ</name>
<evidence type="ECO:0000313" key="2">
    <source>
        <dbReference type="EMBL" id="SVC30236.1"/>
    </source>
</evidence>
<protein>
    <submittedName>
        <fullName evidence="2">Uncharacterized protein</fullName>
    </submittedName>
</protein>
<sequence>MLNKKPIPWFAGSLILVALGLMSFATYGLAQNATDPAPPPATEQAPPVKKAAADDSAANKAAAENWLQGKALAEKH</sequence>
<feature type="region of interest" description="Disordered" evidence="1">
    <location>
        <begin position="32"/>
        <end position="60"/>
    </location>
</feature>
<feature type="compositionally biased region" description="Low complexity" evidence="1">
    <location>
        <begin position="42"/>
        <end position="60"/>
    </location>
</feature>
<proteinExistence type="predicted"/>
<feature type="non-terminal residue" evidence="2">
    <location>
        <position position="76"/>
    </location>
</feature>